<dbReference type="Gene3D" id="3.40.30.10">
    <property type="entry name" value="Glutaredoxin"/>
    <property type="match status" value="1"/>
</dbReference>
<proteinExistence type="predicted"/>
<reference evidence="1" key="1">
    <citation type="journal article" date="2012" name="ISME J.">
        <title>Dinitrogen fixation in a unicellular chlorophyll d-containing cyanobacterium.</title>
        <authorList>
            <person name="Pfreundt U."/>
            <person name="Stal L.J."/>
            <person name="Voss B."/>
            <person name="Hess W.R."/>
        </authorList>
    </citation>
    <scope>NUCLEOTIDE SEQUENCE</scope>
    <source>
        <strain evidence="1">HICR111A</strain>
    </source>
</reference>
<accession>I6T921</accession>
<evidence type="ECO:0008006" key="2">
    <source>
        <dbReference type="Google" id="ProtNLM"/>
    </source>
</evidence>
<dbReference type="InterPro" id="IPR036249">
    <property type="entry name" value="Thioredoxin-like_sf"/>
</dbReference>
<dbReference type="CDD" id="cd02980">
    <property type="entry name" value="TRX_Fd_family"/>
    <property type="match status" value="1"/>
</dbReference>
<organism evidence="1">
    <name type="scientific">Acaryochloris sp. HICR111A</name>
    <dbReference type="NCBI Taxonomy" id="576912"/>
    <lineage>
        <taxon>Bacteria</taxon>
        <taxon>Bacillati</taxon>
        <taxon>Cyanobacteriota</taxon>
        <taxon>Cyanophyceae</taxon>
        <taxon>Acaryochloridales</taxon>
        <taxon>Acaryochloridaceae</taxon>
        <taxon>Acaryochloris</taxon>
    </lineage>
</organism>
<sequence length="209" mass="23409">MSTPQSTPPWVFNLEGTVLRFCGKDPDRPKSFLLEVEQEQVPIQLPKFLRPSLHQQVQIGDRVNCIGRSQIDWTTGVIKLKAYRLFSLPSERQRAPHPIPAVATTLNTPALHQSPQPKDSPRSSSLKGAKILLCKKSGCKKRGGRQLVTALTQILQAHQLQDQVEIQYSGCQKCCSKAPSLTIMPGKHRYERLTLQSLPAIIEEHFCVP</sequence>
<dbReference type="Pfam" id="PF01257">
    <property type="entry name" value="2Fe-2S_thioredx"/>
    <property type="match status" value="1"/>
</dbReference>
<dbReference type="AlphaFoldDB" id="I6T921"/>
<evidence type="ECO:0000313" key="1">
    <source>
        <dbReference type="EMBL" id="AFM92581.1"/>
    </source>
</evidence>
<dbReference type="SUPFAM" id="SSF52833">
    <property type="entry name" value="Thioredoxin-like"/>
    <property type="match status" value="1"/>
</dbReference>
<protein>
    <recommendedName>
        <fullName evidence="2">(2Fe-2S) ferredoxin domain-containing protein</fullName>
    </recommendedName>
</protein>
<name>I6T921_9CYAN</name>
<dbReference type="EMBL" id="JN585763">
    <property type="protein sequence ID" value="AFM92581.1"/>
    <property type="molecule type" value="Genomic_DNA"/>
</dbReference>